<evidence type="ECO:0000256" key="2">
    <source>
        <dbReference type="SAM" id="SignalP"/>
    </source>
</evidence>
<proteinExistence type="inferred from homology"/>
<keyword evidence="4" id="KW-0378">Hydrolase</keyword>
<evidence type="ECO:0000256" key="1">
    <source>
        <dbReference type="ARBA" id="ARBA00006865"/>
    </source>
</evidence>
<dbReference type="Proteomes" id="UP000316598">
    <property type="component" value="Unassembled WGS sequence"/>
</dbReference>
<dbReference type="GO" id="GO:0005975">
    <property type="term" value="P:carbohydrate metabolic process"/>
    <property type="evidence" value="ECO:0007669"/>
    <property type="project" value="InterPro"/>
</dbReference>
<dbReference type="PROSITE" id="PS51762">
    <property type="entry name" value="GH16_2"/>
    <property type="match status" value="1"/>
</dbReference>
<dbReference type="OrthoDB" id="9809583at2"/>
<comment type="similarity">
    <text evidence="1">Belongs to the glycosyl hydrolase 16 family.</text>
</comment>
<evidence type="ECO:0000259" key="3">
    <source>
        <dbReference type="PROSITE" id="PS51762"/>
    </source>
</evidence>
<organism evidence="4 5">
    <name type="scientific">Rubripirellula amarantea</name>
    <dbReference type="NCBI Taxonomy" id="2527999"/>
    <lineage>
        <taxon>Bacteria</taxon>
        <taxon>Pseudomonadati</taxon>
        <taxon>Planctomycetota</taxon>
        <taxon>Planctomycetia</taxon>
        <taxon>Pirellulales</taxon>
        <taxon>Pirellulaceae</taxon>
        <taxon>Rubripirellula</taxon>
    </lineage>
</organism>
<reference evidence="4 5" key="1">
    <citation type="submission" date="2019-02" db="EMBL/GenBank/DDBJ databases">
        <title>Deep-cultivation of Planctomycetes and their phenomic and genomic characterization uncovers novel biology.</title>
        <authorList>
            <person name="Wiegand S."/>
            <person name="Jogler M."/>
            <person name="Boedeker C."/>
            <person name="Pinto D."/>
            <person name="Vollmers J."/>
            <person name="Rivas-Marin E."/>
            <person name="Kohn T."/>
            <person name="Peeters S.H."/>
            <person name="Heuer A."/>
            <person name="Rast P."/>
            <person name="Oberbeckmann S."/>
            <person name="Bunk B."/>
            <person name="Jeske O."/>
            <person name="Meyerdierks A."/>
            <person name="Storesund J.E."/>
            <person name="Kallscheuer N."/>
            <person name="Luecker S."/>
            <person name="Lage O.M."/>
            <person name="Pohl T."/>
            <person name="Merkel B.J."/>
            <person name="Hornburger P."/>
            <person name="Mueller R.-W."/>
            <person name="Bruemmer F."/>
            <person name="Labrenz M."/>
            <person name="Spormann A.M."/>
            <person name="Op Den Camp H."/>
            <person name="Overmann J."/>
            <person name="Amann R."/>
            <person name="Jetten M.S.M."/>
            <person name="Mascher T."/>
            <person name="Medema M.H."/>
            <person name="Devos D.P."/>
            <person name="Kaster A.-K."/>
            <person name="Ovreas L."/>
            <person name="Rohde M."/>
            <person name="Galperin M.Y."/>
            <person name="Jogler C."/>
        </authorList>
    </citation>
    <scope>NUCLEOTIDE SEQUENCE [LARGE SCALE GENOMIC DNA]</scope>
    <source>
        <strain evidence="4 5">Pla22</strain>
    </source>
</reference>
<sequence precursor="true">MNRSYLCKRSQGFFGLWSIAIALAAMPPDQSHAQTIVATNPPTQITTETFYEIDVAYSIADDAIVQVQLFQMLENSWAFIDQVWEPVLDGSTSIAIPFYVPEEAAPEDNYLWQVILYNGSDWEKLDEEIFYPITVSANAPDVITGSNAPPEVQTNESYDVTVEYEISVDGIVQVQLLDSSWNVIDQDWTSVDSGSESATVTIDVPIDQPLADDSIWQIMLYRQDPNTWTKLDEIIAEGIAIVGNMGGPNLEWLPPGNSWALEWQDEFEGTGLPENWYPHLGTNPEEVSNEIAAAAAENRIPEYPLRYGPYDGNNAWMFSTGYGNHWLDGSGNLQLQIRADLNVDLAHGKKVESAYLMSGQPVAWDDSVPGTGVRWEGTLVSPGDGEIYISTRVKTNEMVGYSTWFAFWLFTQTQAYDRVPATGTEIDIIEIPIGEPAWMDGVFNVAHHWGVPTQAELNAGIKFSESLQYSGVIAESLADVTADEYHTYGLRWSADSMTTYVNGVETFTFPDNPPGNPVPAIPANPSDMMMMLTLEFEKDAWVDKTLDDQGDGRFQGTPLEEDANYRVMSRAQVDYVRIWRAQ</sequence>
<protein>
    <submittedName>
        <fullName evidence="4">Glycosyl hydrolases family 16</fullName>
    </submittedName>
</protein>
<accession>A0A5C5WU42</accession>
<dbReference type="InterPro" id="IPR000757">
    <property type="entry name" value="Beta-glucanase-like"/>
</dbReference>
<dbReference type="Pfam" id="PF00722">
    <property type="entry name" value="Glyco_hydro_16"/>
    <property type="match status" value="1"/>
</dbReference>
<dbReference type="GO" id="GO:0004553">
    <property type="term" value="F:hydrolase activity, hydrolyzing O-glycosyl compounds"/>
    <property type="evidence" value="ECO:0007669"/>
    <property type="project" value="InterPro"/>
</dbReference>
<keyword evidence="2" id="KW-0732">Signal</keyword>
<evidence type="ECO:0000313" key="5">
    <source>
        <dbReference type="Proteomes" id="UP000316598"/>
    </source>
</evidence>
<dbReference type="AlphaFoldDB" id="A0A5C5WU42"/>
<feature type="signal peptide" evidence="2">
    <location>
        <begin position="1"/>
        <end position="24"/>
    </location>
</feature>
<feature type="chain" id="PRO_5023069676" evidence="2">
    <location>
        <begin position="25"/>
        <end position="582"/>
    </location>
</feature>
<dbReference type="Gene3D" id="2.60.120.200">
    <property type="match status" value="1"/>
</dbReference>
<keyword evidence="5" id="KW-1185">Reference proteome</keyword>
<dbReference type="InterPro" id="IPR013320">
    <property type="entry name" value="ConA-like_dom_sf"/>
</dbReference>
<gene>
    <name evidence="4" type="ORF">Pla22_18410</name>
</gene>
<dbReference type="RefSeq" id="WP_146514289.1">
    <property type="nucleotide sequence ID" value="NZ_SJPI01000001.1"/>
</dbReference>
<dbReference type="SUPFAM" id="SSF49899">
    <property type="entry name" value="Concanavalin A-like lectins/glucanases"/>
    <property type="match status" value="1"/>
</dbReference>
<feature type="domain" description="GH16" evidence="3">
    <location>
        <begin position="265"/>
        <end position="582"/>
    </location>
</feature>
<name>A0A5C5WU42_9BACT</name>
<dbReference type="EMBL" id="SJPI01000001">
    <property type="protein sequence ID" value="TWT54206.1"/>
    <property type="molecule type" value="Genomic_DNA"/>
</dbReference>
<evidence type="ECO:0000313" key="4">
    <source>
        <dbReference type="EMBL" id="TWT54206.1"/>
    </source>
</evidence>
<comment type="caution">
    <text evidence="4">The sequence shown here is derived from an EMBL/GenBank/DDBJ whole genome shotgun (WGS) entry which is preliminary data.</text>
</comment>